<evidence type="ECO:0000313" key="3">
    <source>
        <dbReference type="Proteomes" id="UP000217446"/>
    </source>
</evidence>
<keyword evidence="3" id="KW-1185">Reference proteome</keyword>
<dbReference type="Proteomes" id="UP000217446">
    <property type="component" value="Unassembled WGS sequence"/>
</dbReference>
<protein>
    <recommendedName>
        <fullName evidence="1">Lantibiotic dehydratase N-terminal domain-containing protein</fullName>
    </recommendedName>
</protein>
<dbReference type="InterPro" id="IPR006827">
    <property type="entry name" value="Lant_deHydtase_N"/>
</dbReference>
<feature type="domain" description="Lantibiotic dehydratase N-terminal" evidence="1">
    <location>
        <begin position="51"/>
        <end position="250"/>
    </location>
</feature>
<dbReference type="RefSeq" id="WP_235613862.1">
    <property type="nucleotide sequence ID" value="NZ_BDQI01000028.1"/>
</dbReference>
<gene>
    <name evidence="2" type="ORF">SO3561_08262</name>
</gene>
<name>A0A250VRI2_STROL</name>
<dbReference type="EMBL" id="BDQI01000028">
    <property type="protein sequence ID" value="GAX56694.1"/>
    <property type="molecule type" value="Genomic_DNA"/>
</dbReference>
<dbReference type="Pfam" id="PF04738">
    <property type="entry name" value="Lant_dehydr_N"/>
    <property type="match status" value="2"/>
</dbReference>
<evidence type="ECO:0000259" key="1">
    <source>
        <dbReference type="Pfam" id="PF04738"/>
    </source>
</evidence>
<comment type="caution">
    <text evidence="2">The sequence shown here is derived from an EMBL/GenBank/DDBJ whole genome shotgun (WGS) entry which is preliminary data.</text>
</comment>
<accession>A0A250VRI2</accession>
<dbReference type="STRING" id="1963.AQJ27_43710"/>
<proteinExistence type="predicted"/>
<dbReference type="AlphaFoldDB" id="A0A250VRI2"/>
<organism evidence="2 3">
    <name type="scientific">Streptomyces olivochromogenes</name>
    <dbReference type="NCBI Taxonomy" id="1963"/>
    <lineage>
        <taxon>Bacteria</taxon>
        <taxon>Bacillati</taxon>
        <taxon>Actinomycetota</taxon>
        <taxon>Actinomycetes</taxon>
        <taxon>Kitasatosporales</taxon>
        <taxon>Streptomycetaceae</taxon>
        <taxon>Streptomyces</taxon>
    </lineage>
</organism>
<evidence type="ECO:0000313" key="2">
    <source>
        <dbReference type="EMBL" id="GAX56694.1"/>
    </source>
</evidence>
<sequence>MTRQRPSLYQGAGQAMLRAAAHTTEPTMPPWPASTAPVEQWRAWLNTVWSDTDFRRTVSQASPHLVEQVQAIIDGRTPKVRRVRRAALATARYAIRYARRSTPYGLFAGVAPLGFDQATSVRFGEEHQAVTRPDPVELDEMLSAWESDAARMADAEVCVNTLIRQRDQHIHVPSEGDAEFRLALSPALRLVLDLARSPIAYRQLADKLAAEFPAVSDTARDRLLGELLRVRLLRSSLRAPATIAEPASVLPPAAHTQAASLRAAYDLRLDADVRLPEQVLTEAETAATILARLVTHPNGTPTWRRWIEQFTEHYGENNNVPVEAATDPNRGVGFPAGFVTASEPPRPMSRRDRLLLELAGTAAAAEGSRTIALTGAMIEELEAAAGDKPQDLAPHLELAAQVHASSVQALDRGDFRLRVLTVSRSAGSMTGRFWHLLPGNEATYANLPTVDPEAELAQLSFHAGRVPADLLTRAPQALPRVVSVGEFRHSEPHVLFPRDLSVTVTDGRPQLVESATGKRLELLAPTAINFLWNNYTPPMARFLGEISRAASPQVTWFDWGAAWTLPFTPALTYRRTILTTARWKIRSRTLPARTAPLQQWADQLHAWRARFRVPERVLLAEDDQQLPLDLTRDVDLDLLRAHLDANPFGIATLHDAPPPDADGWIGGRSHSIVVPLARRS</sequence>
<feature type="domain" description="Lantibiotic dehydratase N-terminal" evidence="1">
    <location>
        <begin position="261"/>
        <end position="639"/>
    </location>
</feature>
<reference evidence="3" key="1">
    <citation type="submission" date="2017-05" db="EMBL/GenBank/DDBJ databases">
        <title>Streptomyces olivochromogenes NBRC 3561 whole genome shotgun sequence.</title>
        <authorList>
            <person name="Dohra H."/>
            <person name="Kodani S."/>
        </authorList>
    </citation>
    <scope>NUCLEOTIDE SEQUENCE [LARGE SCALE GENOMIC DNA]</scope>
    <source>
        <strain evidence="3">NBRC 3561</strain>
    </source>
</reference>